<evidence type="ECO:0000313" key="4">
    <source>
        <dbReference type="Proteomes" id="UP000244223"/>
    </source>
</evidence>
<name>A0A2T5J265_9GAMM</name>
<proteinExistence type="predicted"/>
<dbReference type="GO" id="GO:0005737">
    <property type="term" value="C:cytoplasm"/>
    <property type="evidence" value="ECO:0007669"/>
    <property type="project" value="UniProtKB-ARBA"/>
</dbReference>
<dbReference type="SUPFAM" id="SSF50475">
    <property type="entry name" value="FMN-binding split barrel"/>
    <property type="match status" value="1"/>
</dbReference>
<evidence type="ECO:0000259" key="1">
    <source>
        <dbReference type="Pfam" id="PF10615"/>
    </source>
</evidence>
<gene>
    <name evidence="3" type="ORF">C8N29_10214</name>
</gene>
<dbReference type="OrthoDB" id="9776211at2"/>
<sequence length="239" mass="27150">MASLEWQHILFASYEGVLSTQSQQMIGYPFGSVVPFCLDNQGQVVILISELAQHTKNLKADAKCSLIMMAEGDDIQSAARLTVIGDAEPVNRDEVDVIAARYYRYFPQSQDFHRVHDFSFWRIKPVKYRYIGGFGQIHWLQPHPISSPFSAEVEQDMIQHMNEDHADTFLDYCRLVQVTVPAHADLTMVSLNPMGFHLRMNKRIVFVPFPEVVSTPAQVRAVLIALLKQARSLNTESLV</sequence>
<dbReference type="Gene3D" id="2.30.110.10">
    <property type="entry name" value="Electron Transport, Fmn-binding Protein, Chain A"/>
    <property type="match status" value="1"/>
</dbReference>
<organism evidence="3 4">
    <name type="scientific">Agitococcus lubricus</name>
    <dbReference type="NCBI Taxonomy" id="1077255"/>
    <lineage>
        <taxon>Bacteria</taxon>
        <taxon>Pseudomonadati</taxon>
        <taxon>Pseudomonadota</taxon>
        <taxon>Gammaproteobacteria</taxon>
        <taxon>Moraxellales</taxon>
        <taxon>Moraxellaceae</taxon>
        <taxon>Agitococcus</taxon>
    </lineage>
</organism>
<accession>A0A2T5J265</accession>
<dbReference type="Proteomes" id="UP000244223">
    <property type="component" value="Unassembled WGS sequence"/>
</dbReference>
<dbReference type="InterPro" id="IPR012349">
    <property type="entry name" value="Split_barrel_FMN-bd"/>
</dbReference>
<dbReference type="AlphaFoldDB" id="A0A2T5J265"/>
<comment type="caution">
    <text evidence="3">The sequence shown here is derived from an EMBL/GenBank/DDBJ whole genome shotgun (WGS) entry which is preliminary data.</text>
</comment>
<dbReference type="PANTHER" id="PTHR13343:SF17">
    <property type="entry name" value="CELLULAR REPRESSOR OF E1A-STIMULATED GENES, ISOFORM A"/>
    <property type="match status" value="1"/>
</dbReference>
<dbReference type="EMBL" id="QAON01000002">
    <property type="protein sequence ID" value="PTQ90616.1"/>
    <property type="molecule type" value="Genomic_DNA"/>
</dbReference>
<dbReference type="Pfam" id="PF13883">
    <property type="entry name" value="CREG_beta-barrel"/>
    <property type="match status" value="1"/>
</dbReference>
<dbReference type="Pfam" id="PF10615">
    <property type="entry name" value="DUF2470"/>
    <property type="match status" value="1"/>
</dbReference>
<evidence type="ECO:0000259" key="2">
    <source>
        <dbReference type="Pfam" id="PF13883"/>
    </source>
</evidence>
<evidence type="ECO:0000313" key="3">
    <source>
        <dbReference type="EMBL" id="PTQ90616.1"/>
    </source>
</evidence>
<dbReference type="Gene3D" id="3.20.180.10">
    <property type="entry name" value="PNP-oxidase-like"/>
    <property type="match status" value="1"/>
</dbReference>
<keyword evidence="4" id="KW-1185">Reference proteome</keyword>
<reference evidence="3 4" key="1">
    <citation type="submission" date="2018-04" db="EMBL/GenBank/DDBJ databases">
        <title>Genomic Encyclopedia of Archaeal and Bacterial Type Strains, Phase II (KMG-II): from individual species to whole genera.</title>
        <authorList>
            <person name="Goeker M."/>
        </authorList>
    </citation>
    <scope>NUCLEOTIDE SEQUENCE [LARGE SCALE GENOMIC DNA]</scope>
    <source>
        <strain evidence="3 4">DSM 5822</strain>
    </source>
</reference>
<protein>
    <submittedName>
        <fullName evidence="3">Uncharacterized protein</fullName>
    </submittedName>
</protein>
<dbReference type="InterPro" id="IPR055343">
    <property type="entry name" value="CREG_beta-barrel"/>
</dbReference>
<feature type="domain" description="CREG-like beta-barrel" evidence="2">
    <location>
        <begin position="14"/>
        <end position="141"/>
    </location>
</feature>
<dbReference type="InterPro" id="IPR037119">
    <property type="entry name" value="Haem_oxidase_HugZ-like_sf"/>
</dbReference>
<dbReference type="InterPro" id="IPR019595">
    <property type="entry name" value="DUF2470"/>
</dbReference>
<feature type="domain" description="DUF2470" evidence="1">
    <location>
        <begin position="154"/>
        <end position="226"/>
    </location>
</feature>
<dbReference type="RefSeq" id="WP_107864470.1">
    <property type="nucleotide sequence ID" value="NZ_QAON01000002.1"/>
</dbReference>
<dbReference type="PANTHER" id="PTHR13343">
    <property type="entry name" value="CREG1 PROTEIN"/>
    <property type="match status" value="1"/>
</dbReference>